<proteinExistence type="predicted"/>
<dbReference type="GO" id="GO:0045944">
    <property type="term" value="P:positive regulation of transcription by RNA polymerase II"/>
    <property type="evidence" value="ECO:0007669"/>
    <property type="project" value="TreeGrafter"/>
</dbReference>
<gene>
    <name evidence="10" type="ORF">SEV965_LOCUS38532</name>
</gene>
<dbReference type="SMART" id="SM00399">
    <property type="entry name" value="ZnF_C4"/>
    <property type="match status" value="1"/>
</dbReference>
<keyword evidence="8" id="KW-0539">Nucleus</keyword>
<dbReference type="PRINTS" id="PR00047">
    <property type="entry name" value="STROIDFINGER"/>
</dbReference>
<dbReference type="InterPro" id="IPR001628">
    <property type="entry name" value="Znf_hrmn_rcpt"/>
</dbReference>
<evidence type="ECO:0000256" key="1">
    <source>
        <dbReference type="ARBA" id="ARBA00022723"/>
    </source>
</evidence>
<dbReference type="GO" id="GO:0004879">
    <property type="term" value="F:nuclear receptor activity"/>
    <property type="evidence" value="ECO:0007669"/>
    <property type="project" value="TreeGrafter"/>
</dbReference>
<dbReference type="PANTHER" id="PTHR24082:SF283">
    <property type="entry name" value="NUCLEAR HORMONE RECEPTOR HR96"/>
    <property type="match status" value="1"/>
</dbReference>
<feature type="domain" description="Nuclear receptor" evidence="9">
    <location>
        <begin position="27"/>
        <end position="103"/>
    </location>
</feature>
<feature type="non-terminal residue" evidence="10">
    <location>
        <position position="1"/>
    </location>
</feature>
<dbReference type="PANTHER" id="PTHR24082">
    <property type="entry name" value="NUCLEAR HORMONE RECEPTOR"/>
    <property type="match status" value="1"/>
</dbReference>
<keyword evidence="5" id="KW-0238">DNA-binding</keyword>
<evidence type="ECO:0000256" key="7">
    <source>
        <dbReference type="ARBA" id="ARBA00023170"/>
    </source>
</evidence>
<reference evidence="10" key="1">
    <citation type="submission" date="2021-02" db="EMBL/GenBank/DDBJ databases">
        <authorList>
            <person name="Nowell W R."/>
        </authorList>
    </citation>
    <scope>NUCLEOTIDE SEQUENCE</scope>
</reference>
<evidence type="ECO:0000256" key="5">
    <source>
        <dbReference type="ARBA" id="ARBA00023125"/>
    </source>
</evidence>
<evidence type="ECO:0000256" key="3">
    <source>
        <dbReference type="ARBA" id="ARBA00022833"/>
    </source>
</evidence>
<accession>A0A815WV52</accession>
<comment type="caution">
    <text evidence="10">The sequence shown here is derived from an EMBL/GenBank/DDBJ whole genome shotgun (WGS) entry which is preliminary data.</text>
</comment>
<evidence type="ECO:0000259" key="9">
    <source>
        <dbReference type="PROSITE" id="PS51030"/>
    </source>
</evidence>
<dbReference type="InterPro" id="IPR013088">
    <property type="entry name" value="Znf_NHR/GATA"/>
</dbReference>
<evidence type="ECO:0000256" key="4">
    <source>
        <dbReference type="ARBA" id="ARBA00023015"/>
    </source>
</evidence>
<keyword evidence="1" id="KW-0479">Metal-binding</keyword>
<dbReference type="SUPFAM" id="SSF57716">
    <property type="entry name" value="Glucocorticoid receptor-like (DNA-binding domain)"/>
    <property type="match status" value="1"/>
</dbReference>
<keyword evidence="3" id="KW-0862">Zinc</keyword>
<dbReference type="GO" id="GO:0008270">
    <property type="term" value="F:zinc ion binding"/>
    <property type="evidence" value="ECO:0007669"/>
    <property type="project" value="UniProtKB-KW"/>
</dbReference>
<protein>
    <recommendedName>
        <fullName evidence="9">Nuclear receptor domain-containing protein</fullName>
    </recommendedName>
</protein>
<organism evidence="10 11">
    <name type="scientific">Rotaria sordida</name>
    <dbReference type="NCBI Taxonomy" id="392033"/>
    <lineage>
        <taxon>Eukaryota</taxon>
        <taxon>Metazoa</taxon>
        <taxon>Spiralia</taxon>
        <taxon>Gnathifera</taxon>
        <taxon>Rotifera</taxon>
        <taxon>Eurotatoria</taxon>
        <taxon>Bdelloidea</taxon>
        <taxon>Philodinida</taxon>
        <taxon>Philodinidae</taxon>
        <taxon>Rotaria</taxon>
    </lineage>
</organism>
<dbReference type="AlphaFoldDB" id="A0A815WV52"/>
<evidence type="ECO:0000313" key="10">
    <source>
        <dbReference type="EMBL" id="CAF1548076.1"/>
    </source>
</evidence>
<keyword evidence="6" id="KW-0804">Transcription</keyword>
<keyword evidence="2" id="KW-0863">Zinc-finger</keyword>
<keyword evidence="4" id="KW-0805">Transcription regulation</keyword>
<evidence type="ECO:0000313" key="11">
    <source>
        <dbReference type="Proteomes" id="UP000663889"/>
    </source>
</evidence>
<evidence type="ECO:0000256" key="6">
    <source>
        <dbReference type="ARBA" id="ARBA00023163"/>
    </source>
</evidence>
<sequence>NLRLELFILIIANHSAVMIRQKVKPCLSECRICGSPAFNSNFGVISCNPCKMFFKRNALSDKKLLKCDFDDQCEININNRHICASCRLSKCLKSGMKVERIRTSIRTAPYNKNKNKNKLSTSLVKLNEIEQIPTLNLLKGDNSSLTNNQWILLSNLLNSYNESKLLLLSQQFNSEHNLSKCLITVNKDLVVRELMTCFYETAGIYLRFNNDINQLSSNDRSVLLHTAADNITCLGGIFIFHHCDLLNHKVLMNLLDVQYGKMTMKYHRCAARFTPSDIVLFKLALSLFAFSSNARIFHRDISIEFDNINQILEIQNQYVELTWKYLICKYGYCQAIQKFMNLIQWFLSMSVFMSCAHNAQAHVNDIESLIEQTELTFILDDADKIVEVD</sequence>
<keyword evidence="7" id="KW-0675">Receptor</keyword>
<dbReference type="Gene3D" id="3.30.50.10">
    <property type="entry name" value="Erythroid Transcription Factor GATA-1, subunit A"/>
    <property type="match status" value="1"/>
</dbReference>
<dbReference type="Pfam" id="PF00105">
    <property type="entry name" value="zf-C4"/>
    <property type="match status" value="1"/>
</dbReference>
<dbReference type="GO" id="GO:0030154">
    <property type="term" value="P:cell differentiation"/>
    <property type="evidence" value="ECO:0007669"/>
    <property type="project" value="TreeGrafter"/>
</dbReference>
<dbReference type="InterPro" id="IPR050234">
    <property type="entry name" value="Nuclear_hormone_rcpt_NR1"/>
</dbReference>
<dbReference type="GO" id="GO:0000122">
    <property type="term" value="P:negative regulation of transcription by RNA polymerase II"/>
    <property type="evidence" value="ECO:0007669"/>
    <property type="project" value="TreeGrafter"/>
</dbReference>
<dbReference type="PROSITE" id="PS00031">
    <property type="entry name" value="NUCLEAR_REC_DBD_1"/>
    <property type="match status" value="1"/>
</dbReference>
<evidence type="ECO:0000256" key="8">
    <source>
        <dbReference type="ARBA" id="ARBA00023242"/>
    </source>
</evidence>
<dbReference type="GO" id="GO:0000978">
    <property type="term" value="F:RNA polymerase II cis-regulatory region sequence-specific DNA binding"/>
    <property type="evidence" value="ECO:0007669"/>
    <property type="project" value="TreeGrafter"/>
</dbReference>
<dbReference type="EMBL" id="CAJNOU010009648">
    <property type="protein sequence ID" value="CAF1548076.1"/>
    <property type="molecule type" value="Genomic_DNA"/>
</dbReference>
<evidence type="ECO:0000256" key="2">
    <source>
        <dbReference type="ARBA" id="ARBA00022771"/>
    </source>
</evidence>
<dbReference type="PROSITE" id="PS51030">
    <property type="entry name" value="NUCLEAR_REC_DBD_2"/>
    <property type="match status" value="1"/>
</dbReference>
<name>A0A815WV52_9BILA</name>
<dbReference type="Proteomes" id="UP000663889">
    <property type="component" value="Unassembled WGS sequence"/>
</dbReference>